<sequence length="83" mass="8805">MATPLSHSSSFHRFHSLSSFPTSSSPSSSSSTSPVIHCSLPSFVASFIPGDPVPCERCAGNGLHSLNISDTDCLRFVFKTEST</sequence>
<gene>
    <name evidence="1" type="ORF">RHMOL_Rhmol01G0272000</name>
</gene>
<name>A0ACC0Q973_RHOML</name>
<keyword evidence="2" id="KW-1185">Reference proteome</keyword>
<proteinExistence type="predicted"/>
<accession>A0ACC0Q973</accession>
<protein>
    <submittedName>
        <fullName evidence="1">Uncharacterized protein</fullName>
    </submittedName>
</protein>
<organism evidence="1 2">
    <name type="scientific">Rhododendron molle</name>
    <name type="common">Chinese azalea</name>
    <name type="synonym">Azalea mollis</name>
    <dbReference type="NCBI Taxonomy" id="49168"/>
    <lineage>
        <taxon>Eukaryota</taxon>
        <taxon>Viridiplantae</taxon>
        <taxon>Streptophyta</taxon>
        <taxon>Embryophyta</taxon>
        <taxon>Tracheophyta</taxon>
        <taxon>Spermatophyta</taxon>
        <taxon>Magnoliopsida</taxon>
        <taxon>eudicotyledons</taxon>
        <taxon>Gunneridae</taxon>
        <taxon>Pentapetalae</taxon>
        <taxon>asterids</taxon>
        <taxon>Ericales</taxon>
        <taxon>Ericaceae</taxon>
        <taxon>Ericoideae</taxon>
        <taxon>Rhodoreae</taxon>
        <taxon>Rhododendron</taxon>
    </lineage>
</organism>
<comment type="caution">
    <text evidence="1">The sequence shown here is derived from an EMBL/GenBank/DDBJ whole genome shotgun (WGS) entry which is preliminary data.</text>
</comment>
<dbReference type="EMBL" id="CM046388">
    <property type="protein sequence ID" value="KAI8573372.1"/>
    <property type="molecule type" value="Genomic_DNA"/>
</dbReference>
<evidence type="ECO:0000313" key="1">
    <source>
        <dbReference type="EMBL" id="KAI8573372.1"/>
    </source>
</evidence>
<reference evidence="1" key="1">
    <citation type="submission" date="2022-02" db="EMBL/GenBank/DDBJ databases">
        <title>Plant Genome Project.</title>
        <authorList>
            <person name="Zhang R.-G."/>
        </authorList>
    </citation>
    <scope>NUCLEOTIDE SEQUENCE</scope>
    <source>
        <strain evidence="1">AT1</strain>
    </source>
</reference>
<dbReference type="Proteomes" id="UP001062846">
    <property type="component" value="Chromosome 1"/>
</dbReference>
<evidence type="ECO:0000313" key="2">
    <source>
        <dbReference type="Proteomes" id="UP001062846"/>
    </source>
</evidence>